<sequence length="263" mass="29062">MKKTLSLRAMLIGLFLAAVIGAVVLAVTGWITNQRLIDSQRYITNDVMPLQNASREMVSTMGAFGQRHADLLAAESTAELTNVIPRETLNERFTKARDALASDDAETQSDQLSALDGHYQTLLDSDTALENVRQEELALQARMTERLADMQALISEVMRSAGDIAGRTALVQVREQRALEDQITAWREDGMTTLPTGLLDSVFSNDADITRLSSEVRTAVAMLADLGRRLMQVESDDQLVNLRHNQISQQISLGPVDVSHWEP</sequence>
<gene>
    <name evidence="1" type="ORF">M8006_13845</name>
</gene>
<evidence type="ECO:0008006" key="3">
    <source>
        <dbReference type="Google" id="ProtNLM"/>
    </source>
</evidence>
<evidence type="ECO:0000313" key="2">
    <source>
        <dbReference type="Proteomes" id="UP001165308"/>
    </source>
</evidence>
<protein>
    <recommendedName>
        <fullName evidence="3">Methyl-accepting chemotaxis protein</fullName>
    </recommendedName>
</protein>
<keyword evidence="2" id="KW-1185">Reference proteome</keyword>
<proteinExistence type="predicted"/>
<dbReference type="EMBL" id="JAMJPJ010000027">
    <property type="protein sequence ID" value="MCL7931050.1"/>
    <property type="molecule type" value="Genomic_DNA"/>
</dbReference>
<organism evidence="1 2">
    <name type="scientific">Halomonas llamarensis</name>
    <dbReference type="NCBI Taxonomy" id="2945104"/>
    <lineage>
        <taxon>Bacteria</taxon>
        <taxon>Pseudomonadati</taxon>
        <taxon>Pseudomonadota</taxon>
        <taxon>Gammaproteobacteria</taxon>
        <taxon>Oceanospirillales</taxon>
        <taxon>Halomonadaceae</taxon>
        <taxon>Halomonas</taxon>
    </lineage>
</organism>
<dbReference type="Proteomes" id="UP001165308">
    <property type="component" value="Unassembled WGS sequence"/>
</dbReference>
<reference evidence="1" key="1">
    <citation type="submission" date="2022-05" db="EMBL/GenBank/DDBJ databases">
        <title>Halomonas geminus sp. nov. and Halomonas llamarensis sp. nov. isolated from high-altitude salars of the Atacama Desert.</title>
        <authorList>
            <person name="Hintersatz C."/>
            <person name="Rojas L.A."/>
            <person name="Wei T.-S."/>
            <person name="Kutschke S."/>
            <person name="Lehmann F."/>
            <person name="Jain R."/>
            <person name="Pollmann K."/>
        </authorList>
    </citation>
    <scope>NUCLEOTIDE SEQUENCE</scope>
    <source>
        <strain evidence="1">ATCHA</strain>
    </source>
</reference>
<name>A0ABT0ST98_9GAMM</name>
<comment type="caution">
    <text evidence="1">The sequence shown here is derived from an EMBL/GenBank/DDBJ whole genome shotgun (WGS) entry which is preliminary data.</text>
</comment>
<dbReference type="RefSeq" id="WP_250083198.1">
    <property type="nucleotide sequence ID" value="NZ_JAMJPJ010000027.1"/>
</dbReference>
<accession>A0ABT0ST98</accession>
<evidence type="ECO:0000313" key="1">
    <source>
        <dbReference type="EMBL" id="MCL7931050.1"/>
    </source>
</evidence>